<evidence type="ECO:0000256" key="4">
    <source>
        <dbReference type="SAM" id="MobiDB-lite"/>
    </source>
</evidence>
<dbReference type="FunFam" id="3.30.30.30:FF:000019">
    <property type="entry name" value="Heat shock 70 kDa protein"/>
    <property type="match status" value="1"/>
</dbReference>
<dbReference type="FunFam" id="3.90.640.10:FF:000002">
    <property type="entry name" value="Heat shock 70 kDa"/>
    <property type="match status" value="1"/>
</dbReference>
<dbReference type="FunFam" id="3.30.420.40:FF:000026">
    <property type="entry name" value="Heat shock protein 70"/>
    <property type="match status" value="1"/>
</dbReference>
<dbReference type="PROSITE" id="PS00329">
    <property type="entry name" value="HSP70_2"/>
    <property type="match status" value="1"/>
</dbReference>
<keyword evidence="1 3" id="KW-0547">Nucleotide-binding</keyword>
<dbReference type="InterPro" id="IPR018181">
    <property type="entry name" value="Heat_shock_70_CS"/>
</dbReference>
<dbReference type="Proteomes" id="UP000324705">
    <property type="component" value="Chromosome 1B"/>
</dbReference>
<dbReference type="Gene3D" id="3.90.640.10">
    <property type="entry name" value="Actin, Chain A, domain 4"/>
    <property type="match status" value="1"/>
</dbReference>
<accession>A0A9R0R0B5</accession>
<name>A0A9R0R0B5_TRITD</name>
<dbReference type="SUPFAM" id="SSF100934">
    <property type="entry name" value="Heat shock protein 70kD (HSP70), C-terminal subdomain"/>
    <property type="match status" value="1"/>
</dbReference>
<dbReference type="InterPro" id="IPR029048">
    <property type="entry name" value="HSP70_C_sf"/>
</dbReference>
<dbReference type="EMBL" id="LT934112">
    <property type="protein sequence ID" value="VAH19914.1"/>
    <property type="molecule type" value="Genomic_DNA"/>
</dbReference>
<sequence length="627" mass="68373">MAKGEGPAIGIDLGTTYSCVGVWQHDRVEIIANDQGNRTTPSYVAFTDTERLIGDAAKNQVAMNPTNTVFDAKRLIGRRFSDPSVQSDMKLWPFKVIPGPADKPMIVVNYKGEVKQFAAEEISSMVLIKMREIAEAFLGNSVKNAVVTVPAYFNDSQRQATKDAGAIAGLNVLRIINEPTAAAIAYGLDKKATSTGEKNVLIFDLGGGTFDVSLLTIEEGIFEVKATAGDTHLGGEDFDNRMVNHFVQEFKRKHKKDITGNPRALRRLRTACERAKRTLSSTAQTTIEIDSLYEGVDFYTTITRARDAKMDKSTVHDVVLVGGSTRIPKVQQLLQDFFNGKELCKSINPDEAVAYGASVQAAILSGEGNEKVQDLLLLDVTPLSLGLETAGGVMTTLIPRNTTIPTKKEQVFSTYSDNQPGVLIQVYEGERARTKDNNLLGKFELSGIPPAPRGVPQITVCFDIDANGILNVSAEDKTTGQKNKITITNDKGRLSKEEIEKMVQEAERYKAEDEEHKKKVDAKNALENYAYNMRNTVKDDKIASKLGADDKKKVEDAIEGTISWLDANQLAEADEFEDKMKELEGICNPIIAKMYQGAAPDMGGGMGMDEDMPAGGGGAGPKIEEVD</sequence>
<feature type="region of interest" description="Disordered" evidence="4">
    <location>
        <begin position="605"/>
        <end position="627"/>
    </location>
</feature>
<comment type="similarity">
    <text evidence="3">Belongs to the heat shock protein 70 family.</text>
</comment>
<dbReference type="Gramene" id="TRITD1Bv1G162470.13">
    <property type="protein sequence ID" value="TRITD1Bv1G162470.13"/>
    <property type="gene ID" value="TRITD1Bv1G162470"/>
</dbReference>
<dbReference type="GO" id="GO:0140662">
    <property type="term" value="F:ATP-dependent protein folding chaperone"/>
    <property type="evidence" value="ECO:0007669"/>
    <property type="project" value="InterPro"/>
</dbReference>
<proteinExistence type="inferred from homology"/>
<dbReference type="FunFam" id="3.30.420.40:FF:000172">
    <property type="entry name" value="Heat shock 70 kDa protein"/>
    <property type="match status" value="1"/>
</dbReference>
<dbReference type="Gene3D" id="1.20.1270.10">
    <property type="match status" value="1"/>
</dbReference>
<dbReference type="AlphaFoldDB" id="A0A9R0R0B5"/>
<dbReference type="InterPro" id="IPR029047">
    <property type="entry name" value="HSP70_peptide-bd_sf"/>
</dbReference>
<dbReference type="FunFam" id="2.60.34.10:FF:000002">
    <property type="entry name" value="Heat shock 70 kDa"/>
    <property type="match status" value="1"/>
</dbReference>
<keyword evidence="6" id="KW-1185">Reference proteome</keyword>
<dbReference type="PROSITE" id="PS01036">
    <property type="entry name" value="HSP70_3"/>
    <property type="match status" value="1"/>
</dbReference>
<dbReference type="FunFam" id="1.20.1270.10:FF:000028">
    <property type="entry name" value="Heat shock 70 kDa protein"/>
    <property type="match status" value="1"/>
</dbReference>
<reference evidence="5 6" key="1">
    <citation type="submission" date="2017-09" db="EMBL/GenBank/DDBJ databases">
        <authorList>
            <consortium name="International Durum Wheat Genome Sequencing Consortium (IDWGSC)"/>
            <person name="Milanesi L."/>
        </authorList>
    </citation>
    <scope>NUCLEOTIDE SEQUENCE [LARGE SCALE GENOMIC DNA]</scope>
    <source>
        <strain evidence="6">cv. Svevo</strain>
    </source>
</reference>
<evidence type="ECO:0000313" key="6">
    <source>
        <dbReference type="Proteomes" id="UP000324705"/>
    </source>
</evidence>
<dbReference type="GO" id="GO:0005524">
    <property type="term" value="F:ATP binding"/>
    <property type="evidence" value="ECO:0007669"/>
    <property type="project" value="UniProtKB-KW"/>
</dbReference>
<dbReference type="Pfam" id="PF00012">
    <property type="entry name" value="HSP70"/>
    <property type="match status" value="1"/>
</dbReference>
<dbReference type="SUPFAM" id="SSF100920">
    <property type="entry name" value="Heat shock protein 70kD (HSP70), peptide-binding domain"/>
    <property type="match status" value="1"/>
</dbReference>
<dbReference type="InterPro" id="IPR013126">
    <property type="entry name" value="Hsp_70_fam"/>
</dbReference>
<protein>
    <recommendedName>
        <fullName evidence="7">Heat shock protein 70</fullName>
    </recommendedName>
</protein>
<dbReference type="PANTHER" id="PTHR19375">
    <property type="entry name" value="HEAT SHOCK PROTEIN 70KDA"/>
    <property type="match status" value="1"/>
</dbReference>
<dbReference type="Gene3D" id="3.30.30.30">
    <property type="match status" value="1"/>
</dbReference>
<dbReference type="Gene3D" id="2.60.34.10">
    <property type="entry name" value="Substrate Binding Domain Of DNAk, Chain A, domain 1"/>
    <property type="match status" value="1"/>
</dbReference>
<keyword evidence="2 3" id="KW-0067">ATP-binding</keyword>
<evidence type="ECO:0008006" key="7">
    <source>
        <dbReference type="Google" id="ProtNLM"/>
    </source>
</evidence>
<dbReference type="PROSITE" id="PS00297">
    <property type="entry name" value="HSP70_1"/>
    <property type="match status" value="1"/>
</dbReference>
<dbReference type="CDD" id="cd10233">
    <property type="entry name" value="ASKHA_NBD_HSP70_HSPA1"/>
    <property type="match status" value="1"/>
</dbReference>
<gene>
    <name evidence="5" type="ORF">TRITD_1Bv1G162470</name>
</gene>
<dbReference type="Gene3D" id="3.30.420.40">
    <property type="match status" value="2"/>
</dbReference>
<evidence type="ECO:0000256" key="2">
    <source>
        <dbReference type="ARBA" id="ARBA00022840"/>
    </source>
</evidence>
<dbReference type="SUPFAM" id="SSF53067">
    <property type="entry name" value="Actin-like ATPase domain"/>
    <property type="match status" value="2"/>
</dbReference>
<dbReference type="InterPro" id="IPR043129">
    <property type="entry name" value="ATPase_NBD"/>
</dbReference>
<evidence type="ECO:0000256" key="3">
    <source>
        <dbReference type="RuleBase" id="RU003322"/>
    </source>
</evidence>
<evidence type="ECO:0000256" key="1">
    <source>
        <dbReference type="ARBA" id="ARBA00022741"/>
    </source>
</evidence>
<organism evidence="5 6">
    <name type="scientific">Triticum turgidum subsp. durum</name>
    <name type="common">Durum wheat</name>
    <name type="synonym">Triticum durum</name>
    <dbReference type="NCBI Taxonomy" id="4567"/>
    <lineage>
        <taxon>Eukaryota</taxon>
        <taxon>Viridiplantae</taxon>
        <taxon>Streptophyta</taxon>
        <taxon>Embryophyta</taxon>
        <taxon>Tracheophyta</taxon>
        <taxon>Spermatophyta</taxon>
        <taxon>Magnoliopsida</taxon>
        <taxon>Liliopsida</taxon>
        <taxon>Poales</taxon>
        <taxon>Poaceae</taxon>
        <taxon>BOP clade</taxon>
        <taxon>Pooideae</taxon>
        <taxon>Triticodae</taxon>
        <taxon>Triticeae</taxon>
        <taxon>Triticinae</taxon>
        <taxon>Triticum</taxon>
    </lineage>
</organism>
<evidence type="ECO:0000313" key="5">
    <source>
        <dbReference type="EMBL" id="VAH19914.1"/>
    </source>
</evidence>
<dbReference type="PRINTS" id="PR00301">
    <property type="entry name" value="HEATSHOCK70"/>
</dbReference>